<evidence type="ECO:0000313" key="3">
    <source>
        <dbReference type="Proteomes" id="UP000887574"/>
    </source>
</evidence>
<sequence>MSNKNSCECPYLIGICDDKANFMCLYNATRMMKMGNACCNGSTRYLDGLFIIDCPVNTASFRDRCNESFRKDNEDVTECRNYTDFLQLKLADAKEKREHSECCLIKEKEINSTMLAVDNVSLKQLCKPSVPTCKCPLIDIVCSNPEKIYTKSKSALLLPYALNVEKMLLLHISGFTIIRSSYVYLNNIENIKECKDLQNYIEQIASQTIKPAASSSTIYFPEIHYPALAGPNPVPFGTLMINSGGVTDHMEDPDSFTIEHSCVYVQIPKNIQSACICCSHVIFTPRQDWIRSIGIEDVDEQQEEEEEEKEEENENNQSASTSNPQVQEQNFTGEDCAACGDGNFFEQFVFFIHSKFPTSKVAELTQKIEQQQGKVTDKLNAVTTHAVIPDRMKFSEAENLFHWNEAEKDWLGIFVSSSWIDQAIAEENRYLVGEALNNFLC</sequence>
<proteinExistence type="predicted"/>
<evidence type="ECO:0000313" key="4">
    <source>
        <dbReference type="WBParaSite" id="jg1689"/>
    </source>
</evidence>
<keyword evidence="3" id="KW-1185">Reference proteome</keyword>
<protein>
    <submittedName>
        <fullName evidence="4">BRCT domain-containing protein</fullName>
    </submittedName>
</protein>
<evidence type="ECO:0000259" key="2">
    <source>
        <dbReference type="PROSITE" id="PS50172"/>
    </source>
</evidence>
<dbReference type="Gene3D" id="3.40.50.10190">
    <property type="entry name" value="BRCT domain"/>
    <property type="match status" value="1"/>
</dbReference>
<dbReference type="AlphaFoldDB" id="A0A915D982"/>
<feature type="domain" description="BRCT" evidence="2">
    <location>
        <begin position="340"/>
        <end position="411"/>
    </location>
</feature>
<accession>A0A915D982</accession>
<dbReference type="Pfam" id="PF00533">
    <property type="entry name" value="BRCT"/>
    <property type="match status" value="1"/>
</dbReference>
<reference evidence="4" key="1">
    <citation type="submission" date="2022-11" db="UniProtKB">
        <authorList>
            <consortium name="WormBaseParasite"/>
        </authorList>
    </citation>
    <scope>IDENTIFICATION</scope>
</reference>
<organism evidence="3 4">
    <name type="scientific">Ditylenchus dipsaci</name>
    <dbReference type="NCBI Taxonomy" id="166011"/>
    <lineage>
        <taxon>Eukaryota</taxon>
        <taxon>Metazoa</taxon>
        <taxon>Ecdysozoa</taxon>
        <taxon>Nematoda</taxon>
        <taxon>Chromadorea</taxon>
        <taxon>Rhabditida</taxon>
        <taxon>Tylenchina</taxon>
        <taxon>Tylenchomorpha</taxon>
        <taxon>Sphaerularioidea</taxon>
        <taxon>Anguinidae</taxon>
        <taxon>Anguininae</taxon>
        <taxon>Ditylenchus</taxon>
    </lineage>
</organism>
<feature type="region of interest" description="Disordered" evidence="1">
    <location>
        <begin position="299"/>
        <end position="327"/>
    </location>
</feature>
<dbReference type="Proteomes" id="UP000887574">
    <property type="component" value="Unplaced"/>
</dbReference>
<dbReference type="SUPFAM" id="SSF52113">
    <property type="entry name" value="BRCT domain"/>
    <property type="match status" value="1"/>
</dbReference>
<dbReference type="PROSITE" id="PS50172">
    <property type="entry name" value="BRCT"/>
    <property type="match status" value="1"/>
</dbReference>
<name>A0A915D982_9BILA</name>
<dbReference type="WBParaSite" id="jg1689">
    <property type="protein sequence ID" value="jg1689"/>
    <property type="gene ID" value="jg1689"/>
</dbReference>
<feature type="compositionally biased region" description="Acidic residues" evidence="1">
    <location>
        <begin position="299"/>
        <end position="314"/>
    </location>
</feature>
<dbReference type="InterPro" id="IPR036420">
    <property type="entry name" value="BRCT_dom_sf"/>
</dbReference>
<dbReference type="InterPro" id="IPR001357">
    <property type="entry name" value="BRCT_dom"/>
</dbReference>
<feature type="compositionally biased region" description="Polar residues" evidence="1">
    <location>
        <begin position="318"/>
        <end position="327"/>
    </location>
</feature>
<evidence type="ECO:0000256" key="1">
    <source>
        <dbReference type="SAM" id="MobiDB-lite"/>
    </source>
</evidence>